<accession>W1VKV8</accession>
<dbReference type="SUPFAM" id="SSF53155">
    <property type="entry name" value="Methylated DNA-protein cysteine methyltransferase domain"/>
    <property type="match status" value="1"/>
</dbReference>
<keyword evidence="1" id="KW-0808">Transferase</keyword>
<dbReference type="EMBL" id="AZLV01000239">
    <property type="protein sequence ID" value="ETJ06668.1"/>
    <property type="molecule type" value="Genomic_DNA"/>
</dbReference>
<dbReference type="Proteomes" id="UP000018852">
    <property type="component" value="Unassembled WGS sequence"/>
</dbReference>
<reference evidence="1 2" key="1">
    <citation type="submission" date="2013-12" db="EMBL/GenBank/DDBJ databases">
        <title>A Varibaculum cambriense genome reconstructed from a premature infant gut community with otherwise low bacterial novelty that shifts toward anaerobic metabolism during the third week of life.</title>
        <authorList>
            <person name="Brown C.T."/>
            <person name="Sharon I."/>
            <person name="Thomas B.C."/>
            <person name="Castelle C.J."/>
            <person name="Morowitz M.J."/>
            <person name="Banfield J.F."/>
        </authorList>
    </citation>
    <scope>NUCLEOTIDE SEQUENCE [LARGE SCALE GENOMIC DNA]</scope>
    <source>
        <strain evidence="2">DORA_12</strain>
    </source>
</reference>
<evidence type="ECO:0000313" key="1">
    <source>
        <dbReference type="EMBL" id="ETJ06668.1"/>
    </source>
</evidence>
<dbReference type="AlphaFoldDB" id="W1VKV8"/>
<feature type="non-terminal residue" evidence="1">
    <location>
        <position position="104"/>
    </location>
</feature>
<name>W1VKV8_9ACTO</name>
<evidence type="ECO:0000313" key="2">
    <source>
        <dbReference type="Proteomes" id="UP000018852"/>
    </source>
</evidence>
<comment type="caution">
    <text evidence="1">The sequence shown here is derived from an EMBL/GenBank/DDBJ whole genome shotgun (WGS) entry which is preliminary data.</text>
</comment>
<dbReference type="GO" id="GO:0003908">
    <property type="term" value="F:methylated-DNA-[protein]-cysteine S-methyltransferase activity"/>
    <property type="evidence" value="ECO:0007669"/>
    <property type="project" value="InterPro"/>
</dbReference>
<proteinExistence type="predicted"/>
<organism evidence="1 2">
    <name type="scientific">Actinomyces urogenitalis DORA_12</name>
    <dbReference type="NCBI Taxonomy" id="1403939"/>
    <lineage>
        <taxon>Bacteria</taxon>
        <taxon>Bacillati</taxon>
        <taxon>Actinomycetota</taxon>
        <taxon>Actinomycetes</taxon>
        <taxon>Actinomycetales</taxon>
        <taxon>Actinomycetaceae</taxon>
        <taxon>Actinomyces</taxon>
    </lineage>
</organism>
<dbReference type="Gene3D" id="3.30.160.70">
    <property type="entry name" value="Methylated DNA-protein cysteine methyltransferase domain"/>
    <property type="match status" value="1"/>
</dbReference>
<dbReference type="GO" id="GO:0032259">
    <property type="term" value="P:methylation"/>
    <property type="evidence" value="ECO:0007669"/>
    <property type="project" value="UniProtKB-KW"/>
</dbReference>
<dbReference type="GO" id="GO:0006281">
    <property type="term" value="P:DNA repair"/>
    <property type="evidence" value="ECO:0007669"/>
    <property type="project" value="InterPro"/>
</dbReference>
<sequence length="104" mass="10554">MTTGDSARSTYVQAYSSPLGPMTLAASTGEGLPDGGALTGVWFDGQAHDRAGLPDDAVLVSPGDDGEPVVLAAVRVWLDATFAGTDPGKPPLLAPAGTDFQLRV</sequence>
<gene>
    <name evidence="1" type="ORF">Q605_AUC00239G0001</name>
</gene>
<keyword evidence="1" id="KW-0489">Methyltransferase</keyword>
<dbReference type="InterPro" id="IPR036631">
    <property type="entry name" value="MGMT_N_sf"/>
</dbReference>
<protein>
    <submittedName>
        <fullName evidence="1">Methylated-DNA-[protein]-cysteine S-methyltransferase</fullName>
    </submittedName>
</protein>